<feature type="region of interest" description="Disordered" evidence="1">
    <location>
        <begin position="57"/>
        <end position="118"/>
    </location>
</feature>
<dbReference type="InterPro" id="IPR021834">
    <property type="entry name" value="DUF3426"/>
</dbReference>
<dbReference type="Proteomes" id="UP001219956">
    <property type="component" value="Unassembled WGS sequence"/>
</dbReference>
<dbReference type="EMBL" id="JAQQLF010000008">
    <property type="protein sequence ID" value="MDC7717041.1"/>
    <property type="molecule type" value="Genomic_DNA"/>
</dbReference>
<evidence type="ECO:0000259" key="2">
    <source>
        <dbReference type="Pfam" id="PF13719"/>
    </source>
</evidence>
<feature type="domain" description="Zinc finger/thioredoxin putative" evidence="2">
    <location>
        <begin position="5"/>
        <end position="39"/>
    </location>
</feature>
<comment type="caution">
    <text evidence="3">The sequence shown here is derived from an EMBL/GenBank/DDBJ whole genome shotgun (WGS) entry which is preliminary data.</text>
</comment>
<dbReference type="Pfam" id="PF13719">
    <property type="entry name" value="Zn_ribbon_5"/>
    <property type="match status" value="1"/>
</dbReference>
<dbReference type="NCBIfam" id="TIGR02098">
    <property type="entry name" value="MJ0042_CXXC"/>
    <property type="match status" value="1"/>
</dbReference>
<dbReference type="Pfam" id="PF11906">
    <property type="entry name" value="DUF3426"/>
    <property type="match status" value="1"/>
</dbReference>
<evidence type="ECO:0000313" key="4">
    <source>
        <dbReference type="Proteomes" id="UP001219956"/>
    </source>
</evidence>
<feature type="region of interest" description="Disordered" evidence="1">
    <location>
        <begin position="185"/>
        <end position="241"/>
    </location>
</feature>
<organism evidence="3 4">
    <name type="scientific">Vogesella aquatica</name>
    <dbReference type="NCBI Taxonomy" id="2984206"/>
    <lineage>
        <taxon>Bacteria</taxon>
        <taxon>Pseudomonadati</taxon>
        <taxon>Pseudomonadota</taxon>
        <taxon>Betaproteobacteria</taxon>
        <taxon>Neisseriales</taxon>
        <taxon>Chromobacteriaceae</taxon>
        <taxon>Vogesella</taxon>
    </lineage>
</organism>
<keyword evidence="4" id="KW-1185">Reference proteome</keyword>
<gene>
    <name evidence="3" type="ORF">PQU95_07405</name>
</gene>
<evidence type="ECO:0000313" key="3">
    <source>
        <dbReference type="EMBL" id="MDC7717041.1"/>
    </source>
</evidence>
<dbReference type="InterPro" id="IPR011723">
    <property type="entry name" value="Znf/thioredoxin_put"/>
</dbReference>
<protein>
    <submittedName>
        <fullName evidence="3">DUF3426 domain-containing protein</fullName>
    </submittedName>
</protein>
<proteinExistence type="predicted"/>
<sequence length="402" mass="43536">MSQTTQCPSCQTKFKVSDAHLALAGGMVRCGRCSHVFHAPSHLEALVPEVPLAPPVPPAPPVMSQPAMAAGMPAPDSLDDDFELELPDFQPAPARTAPPSREPLPARPDTPIQDEDFDLPDFDLLDKQRVAAELSQAAPKPAEPAIAPDFRAAAAEAEANRQEIAAFQQALAEALRSPASNKKLSAYQNEPEPEPAEADEPLAPSPAPLIQPRTEPVFSAPPADTALPEPDETAPEAPEANSSALKTTVQSLIVLVLGLALLGQIAFFNRTRISAEAPELRPAFEALCASLGCRVPLPTDRQLIRTEWSELSFVPQNDHLIQLNATLKNMANYPQAFPVMELTLKDAEDKVVARKAFRPEDYVPASELKLGQFNGNSELKLQLRMEMTQGKALGYSLHFYYP</sequence>
<feature type="compositionally biased region" description="Acidic residues" evidence="1">
    <location>
        <begin position="77"/>
        <end position="86"/>
    </location>
</feature>
<feature type="compositionally biased region" description="Acidic residues" evidence="1">
    <location>
        <begin position="191"/>
        <end position="200"/>
    </location>
</feature>
<name>A0ABT5IWX3_9NEIS</name>
<evidence type="ECO:0000256" key="1">
    <source>
        <dbReference type="SAM" id="MobiDB-lite"/>
    </source>
</evidence>
<reference evidence="3 4" key="1">
    <citation type="submission" date="2023-01" db="EMBL/GenBank/DDBJ databases">
        <title>Novel species of the genus Vogesella isolated from rivers.</title>
        <authorList>
            <person name="Lu H."/>
        </authorList>
    </citation>
    <scope>NUCLEOTIDE SEQUENCE [LARGE SCALE GENOMIC DNA]</scope>
    <source>
        <strain evidence="3 4">DC21W</strain>
    </source>
</reference>
<accession>A0ABT5IWX3</accession>